<comment type="caution">
    <text evidence="1">The sequence shown here is derived from an EMBL/GenBank/DDBJ whole genome shotgun (WGS) entry which is preliminary data.</text>
</comment>
<keyword evidence="2" id="KW-1185">Reference proteome</keyword>
<name>A0ACC0HNJ1_9ERIC</name>
<evidence type="ECO:0000313" key="2">
    <source>
        <dbReference type="Proteomes" id="UP001060215"/>
    </source>
</evidence>
<protein>
    <submittedName>
        <fullName evidence="1">Uncharacterized protein</fullName>
    </submittedName>
</protein>
<gene>
    <name evidence="1" type="ORF">LOK49_LG05G00041</name>
</gene>
<dbReference type="Proteomes" id="UP001060215">
    <property type="component" value="Chromosome 4"/>
</dbReference>
<sequence>MIVPEHQDADVGDVVVQVGSEGGWFRKLDRAVVGRVGLLGEKGLDALVVTNWVLRWWKSSGEVEVFRIGGQFYLFVFSSRREAESVLRRRWTIAGRDMVLSWWSPDSLCADGGAPVSVSNNWVQILGLPIHLRSLELFREIGNRCGGFVAIDESVENLGVFIAVHGERWVSVADFDPMGFTALYAAYLVENWTCGGYYAGVRWSYGYGSAGYGRRDSRAEGVARISEDSSGEAIGLHDMFNGYGLGESSVNRVFDPGLGPSSKEPTGQLTGRVEDLPVARVFELLRRSVGLPSSEGSSLVRKDRRQSLLCSPTLSPGLSQCQPQFNSEKGGDKARPFAEPSQMLVLRSEGYEQEGAGLGCHVDFSTRLEGDL</sequence>
<organism evidence="1 2">
    <name type="scientific">Camellia lanceoleosa</name>
    <dbReference type="NCBI Taxonomy" id="1840588"/>
    <lineage>
        <taxon>Eukaryota</taxon>
        <taxon>Viridiplantae</taxon>
        <taxon>Streptophyta</taxon>
        <taxon>Embryophyta</taxon>
        <taxon>Tracheophyta</taxon>
        <taxon>Spermatophyta</taxon>
        <taxon>Magnoliopsida</taxon>
        <taxon>eudicotyledons</taxon>
        <taxon>Gunneridae</taxon>
        <taxon>Pentapetalae</taxon>
        <taxon>asterids</taxon>
        <taxon>Ericales</taxon>
        <taxon>Theaceae</taxon>
        <taxon>Camellia</taxon>
    </lineage>
</organism>
<accession>A0ACC0HNJ1</accession>
<dbReference type="EMBL" id="CM045761">
    <property type="protein sequence ID" value="KAI8015044.1"/>
    <property type="molecule type" value="Genomic_DNA"/>
</dbReference>
<proteinExistence type="predicted"/>
<evidence type="ECO:0000313" key="1">
    <source>
        <dbReference type="EMBL" id="KAI8015044.1"/>
    </source>
</evidence>
<reference evidence="1 2" key="1">
    <citation type="journal article" date="2022" name="Plant J.">
        <title>Chromosome-level genome of Camellia lanceoleosa provides a valuable resource for understanding genome evolution and self-incompatibility.</title>
        <authorList>
            <person name="Gong W."/>
            <person name="Xiao S."/>
            <person name="Wang L."/>
            <person name="Liao Z."/>
            <person name="Chang Y."/>
            <person name="Mo W."/>
            <person name="Hu G."/>
            <person name="Li W."/>
            <person name="Zhao G."/>
            <person name="Zhu H."/>
            <person name="Hu X."/>
            <person name="Ji K."/>
            <person name="Xiang X."/>
            <person name="Song Q."/>
            <person name="Yuan D."/>
            <person name="Jin S."/>
            <person name="Zhang L."/>
        </authorList>
    </citation>
    <scope>NUCLEOTIDE SEQUENCE [LARGE SCALE GENOMIC DNA]</scope>
    <source>
        <strain evidence="1">SQ_2022a</strain>
    </source>
</reference>